<dbReference type="Gene3D" id="3.40.50.1820">
    <property type="entry name" value="alpha/beta hydrolase"/>
    <property type="match status" value="1"/>
</dbReference>
<protein>
    <recommendedName>
        <fullName evidence="5">Hemolysin type calcium-binding protein</fullName>
    </recommendedName>
</protein>
<dbReference type="GO" id="GO:0005509">
    <property type="term" value="F:calcium ion binding"/>
    <property type="evidence" value="ECO:0007669"/>
    <property type="project" value="InterPro"/>
</dbReference>
<dbReference type="InterPro" id="IPR001343">
    <property type="entry name" value="Hemolysn_Ca-bd"/>
</dbReference>
<keyword evidence="4" id="KW-1185">Reference proteome</keyword>
<sequence>MPSILDYYQYSQLATAAYIDLDKAPRTDGAYLGSTISLFSQGQGRLPTPIANLLFDKDSTDAKKAGVTSVWTIPTSALANGNYNGYYGNDDTGFAATLFQKDGQKVLAIRGTEPPGIDLLVADIGQIGYLGFALSQTASMINHILRLTTAADDMTRQYGWAFSTTRPDPATCPSVPVSGGIGYIYLTDKDPMRGLDLIGPGEKITVTGHSLGGHLAVMAARLFPNLVDAAYTYNAPGFDPSSAANASLAAYFGALAVSNPVAAAAIVAAAAVGGTVANRLTEPFVQLMKSYLPQQPASSFAGLTLHNLDSEDSVPGDDASLVAGYFTNATIYGDKTLVTTEGNSHLIEPLTDNFAVHALFYRMNTALTIADTNRILDAASARPEDTDEILVDALYKLLVNSDSAKRLVPDNVTSLEENDLGPLIGKGRIEKRQAFYSAVLEIENALKSKTGLTLVSLANKSADALKGLAVNGDTDAPAYRYALRELNPFAILGDNSLYTKFNQNGELDLFNATTGQGELTEDWLSDSAKFLHWANIANTADSTSLDGTRYGYRDTRNWRYRDEARDYSVLIRGQGFPGTAPESQVIFGKDGADPDLKGGDQGDRIHGNLGDDTLHGNGGGDTLEGNGGDDTLYGDAGTDLLLGGTGDDILEGGKEADILKGGLGSDTYVLKSGDGWDTIEDSDGLGRITYDGVQLTGGEKIADQVWKQTVNGQAFYFILTDWTEDGQTFKRLAIAGTAGGAFVNRYQAGTLGLTLPGAMTPPPELAPAAVEPVTRTSAWYNQDHTVIDARGLPAMEIQAVGDYGEVWGSGRLYGNASDNYLHNGEGDDELYGYGARDTLAGKSRRWRDGNIPSLSAPATLRRAA</sequence>
<dbReference type="EMBL" id="RCCI01000011">
    <property type="protein sequence ID" value="RLJ61235.1"/>
    <property type="molecule type" value="Genomic_DNA"/>
</dbReference>
<dbReference type="AlphaFoldDB" id="A0A497X700"/>
<dbReference type="InterPro" id="IPR050557">
    <property type="entry name" value="RTX_toxin/Mannuronan_C5-epim"/>
</dbReference>
<dbReference type="Gene3D" id="2.150.10.10">
    <property type="entry name" value="Serralysin-like metalloprotease, C-terminal"/>
    <property type="match status" value="1"/>
</dbReference>
<evidence type="ECO:0000313" key="4">
    <source>
        <dbReference type="Proteomes" id="UP000268908"/>
    </source>
</evidence>
<evidence type="ECO:0000313" key="3">
    <source>
        <dbReference type="EMBL" id="RLJ61235.1"/>
    </source>
</evidence>
<keyword evidence="2" id="KW-0964">Secreted</keyword>
<evidence type="ECO:0008006" key="5">
    <source>
        <dbReference type="Google" id="ProtNLM"/>
    </source>
</evidence>
<accession>A0A497X700</accession>
<dbReference type="Proteomes" id="UP000268908">
    <property type="component" value="Unassembled WGS sequence"/>
</dbReference>
<organism evidence="3 4">
    <name type="scientific">Sulfurisoma sediminicola</name>
    <dbReference type="NCBI Taxonomy" id="1381557"/>
    <lineage>
        <taxon>Bacteria</taxon>
        <taxon>Pseudomonadati</taxon>
        <taxon>Pseudomonadota</taxon>
        <taxon>Betaproteobacteria</taxon>
        <taxon>Nitrosomonadales</taxon>
        <taxon>Sterolibacteriaceae</taxon>
        <taxon>Sulfurisoma</taxon>
    </lineage>
</organism>
<dbReference type="GO" id="GO:0005576">
    <property type="term" value="C:extracellular region"/>
    <property type="evidence" value="ECO:0007669"/>
    <property type="project" value="UniProtKB-SubCell"/>
</dbReference>
<dbReference type="InterPro" id="IPR029058">
    <property type="entry name" value="AB_hydrolase_fold"/>
</dbReference>
<dbReference type="PROSITE" id="PS00330">
    <property type="entry name" value="HEMOLYSIN_CALCIUM"/>
    <property type="match status" value="2"/>
</dbReference>
<evidence type="ECO:0000256" key="2">
    <source>
        <dbReference type="ARBA" id="ARBA00022525"/>
    </source>
</evidence>
<dbReference type="InterPro" id="IPR011049">
    <property type="entry name" value="Serralysin-like_metalloprot_C"/>
</dbReference>
<proteinExistence type="predicted"/>
<dbReference type="SUPFAM" id="SSF51120">
    <property type="entry name" value="beta-Roll"/>
    <property type="match status" value="1"/>
</dbReference>
<dbReference type="PRINTS" id="PR00313">
    <property type="entry name" value="CABNDNGRPT"/>
</dbReference>
<dbReference type="Pfam" id="PF00353">
    <property type="entry name" value="HemolysinCabind"/>
    <property type="match status" value="3"/>
</dbReference>
<comment type="caution">
    <text evidence="3">The sequence shown here is derived from an EMBL/GenBank/DDBJ whole genome shotgun (WGS) entry which is preliminary data.</text>
</comment>
<comment type="subcellular location">
    <subcellularLocation>
        <location evidence="1">Secreted</location>
    </subcellularLocation>
</comment>
<dbReference type="RefSeq" id="WP_121243397.1">
    <property type="nucleotide sequence ID" value="NZ_BHVV01000004.1"/>
</dbReference>
<dbReference type="PANTHER" id="PTHR38340:SF1">
    <property type="entry name" value="S-LAYER PROTEIN"/>
    <property type="match status" value="1"/>
</dbReference>
<dbReference type="SUPFAM" id="SSF53474">
    <property type="entry name" value="alpha/beta-Hydrolases"/>
    <property type="match status" value="2"/>
</dbReference>
<dbReference type="CDD" id="cd00741">
    <property type="entry name" value="Lipase"/>
    <property type="match status" value="1"/>
</dbReference>
<name>A0A497X700_9PROT</name>
<dbReference type="InterPro" id="IPR018511">
    <property type="entry name" value="Hemolysin-typ_Ca-bd_CS"/>
</dbReference>
<reference evidence="3 4" key="1">
    <citation type="submission" date="2018-10" db="EMBL/GenBank/DDBJ databases">
        <title>Genomic Encyclopedia of Type Strains, Phase IV (KMG-IV): sequencing the most valuable type-strain genomes for metagenomic binning, comparative biology and taxonomic classification.</title>
        <authorList>
            <person name="Goeker M."/>
        </authorList>
    </citation>
    <scope>NUCLEOTIDE SEQUENCE [LARGE SCALE GENOMIC DNA]</scope>
    <source>
        <strain evidence="3 4">DSM 26916</strain>
    </source>
</reference>
<dbReference type="PANTHER" id="PTHR38340">
    <property type="entry name" value="S-LAYER PROTEIN"/>
    <property type="match status" value="1"/>
</dbReference>
<evidence type="ECO:0000256" key="1">
    <source>
        <dbReference type="ARBA" id="ARBA00004613"/>
    </source>
</evidence>
<gene>
    <name evidence="3" type="ORF">DFR35_2914</name>
</gene>